<organism evidence="5 6">
    <name type="scientific">Varanus komodoensis</name>
    <name type="common">Komodo dragon</name>
    <dbReference type="NCBI Taxonomy" id="61221"/>
    <lineage>
        <taxon>Eukaryota</taxon>
        <taxon>Metazoa</taxon>
        <taxon>Chordata</taxon>
        <taxon>Craniata</taxon>
        <taxon>Vertebrata</taxon>
        <taxon>Euteleostomi</taxon>
        <taxon>Lepidosauria</taxon>
        <taxon>Squamata</taxon>
        <taxon>Bifurcata</taxon>
        <taxon>Unidentata</taxon>
        <taxon>Episquamata</taxon>
        <taxon>Toxicofera</taxon>
        <taxon>Anguimorpha</taxon>
        <taxon>Paleoanguimorpha</taxon>
        <taxon>Varanoidea</taxon>
        <taxon>Varanidae</taxon>
        <taxon>Varanus</taxon>
    </lineage>
</organism>
<comment type="similarity">
    <text evidence="1">Belongs to the type-B carboxylesterase/lipase family.</text>
</comment>
<evidence type="ECO:0000256" key="3">
    <source>
        <dbReference type="ARBA" id="ARBA00022801"/>
    </source>
</evidence>
<dbReference type="GO" id="GO:0003990">
    <property type="term" value="F:acetylcholinesterase activity"/>
    <property type="evidence" value="ECO:0007669"/>
    <property type="project" value="TreeGrafter"/>
</dbReference>
<dbReference type="PANTHER" id="PTHR43918:SF4">
    <property type="entry name" value="CARBOXYLIC ESTER HYDROLASE"/>
    <property type="match status" value="1"/>
</dbReference>
<dbReference type="GO" id="GO:0005886">
    <property type="term" value="C:plasma membrane"/>
    <property type="evidence" value="ECO:0007669"/>
    <property type="project" value="TreeGrafter"/>
</dbReference>
<dbReference type="Gene3D" id="3.40.50.1820">
    <property type="entry name" value="alpha/beta hydrolase"/>
    <property type="match status" value="1"/>
</dbReference>
<dbReference type="InterPro" id="IPR029058">
    <property type="entry name" value="AB_hydrolase_fold"/>
</dbReference>
<protein>
    <recommendedName>
        <fullName evidence="4">Carboxylesterase type B domain-containing protein</fullName>
    </recommendedName>
</protein>
<dbReference type="GO" id="GO:0005615">
    <property type="term" value="C:extracellular space"/>
    <property type="evidence" value="ECO:0007669"/>
    <property type="project" value="TreeGrafter"/>
</dbReference>
<dbReference type="GO" id="GO:0019695">
    <property type="term" value="P:choline metabolic process"/>
    <property type="evidence" value="ECO:0007669"/>
    <property type="project" value="TreeGrafter"/>
</dbReference>
<keyword evidence="6" id="KW-1185">Reference proteome</keyword>
<dbReference type="AlphaFoldDB" id="A0A8D2IRX1"/>
<reference evidence="5" key="1">
    <citation type="submission" date="2025-08" db="UniProtKB">
        <authorList>
            <consortium name="Ensembl"/>
        </authorList>
    </citation>
    <scope>IDENTIFICATION</scope>
</reference>
<reference evidence="5" key="2">
    <citation type="submission" date="2025-09" db="UniProtKB">
        <authorList>
            <consortium name="Ensembl"/>
        </authorList>
    </citation>
    <scope>IDENTIFICATION</scope>
</reference>
<dbReference type="SUPFAM" id="SSF53474">
    <property type="entry name" value="alpha/beta-Hydrolases"/>
    <property type="match status" value="1"/>
</dbReference>
<evidence type="ECO:0000313" key="6">
    <source>
        <dbReference type="Proteomes" id="UP000694545"/>
    </source>
</evidence>
<dbReference type="OMA" id="RAKACEY"/>
<accession>A0A8D2IRX1</accession>
<feature type="domain" description="Carboxylesterase type B" evidence="4">
    <location>
        <begin position="10"/>
        <end position="177"/>
    </location>
</feature>
<name>A0A8D2IRX1_VARKO</name>
<dbReference type="InterPro" id="IPR050654">
    <property type="entry name" value="AChE-related_enzymes"/>
</dbReference>
<dbReference type="PANTHER" id="PTHR43918">
    <property type="entry name" value="ACETYLCHOLINESTERASE"/>
    <property type="match status" value="1"/>
</dbReference>
<keyword evidence="3" id="KW-0378">Hydrolase</keyword>
<keyword evidence="2" id="KW-0719">Serine esterase</keyword>
<proteinExistence type="inferred from homology"/>
<dbReference type="Proteomes" id="UP000694545">
    <property type="component" value="Unplaced"/>
</dbReference>
<sequence>MVTIMTFSRQVKPILIGVTSDEGSTFVPYLFPGINDGLITWEQLLRGASRTLRKATEETVQAVALKYSVECHGPARHRWAMSRLCGDYFSVCPATESAGKFTQRGSPVYLYSFRHHSSGSVWPRWIGAPHGAELPYVFGTLESVLDVNQTYTQAEAALSSRVMQYWAEFSRSGHASSLYIKILHRQEKGSYSTQQACCFPKGMAEFSSLVITEIAFTRSLLARNQQVNFSPV</sequence>
<evidence type="ECO:0000313" key="5">
    <source>
        <dbReference type="Ensembl" id="ENSVKKP00000001660.1"/>
    </source>
</evidence>
<evidence type="ECO:0000259" key="4">
    <source>
        <dbReference type="Pfam" id="PF00135"/>
    </source>
</evidence>
<dbReference type="Pfam" id="PF00135">
    <property type="entry name" value="COesterase"/>
    <property type="match status" value="1"/>
</dbReference>
<evidence type="ECO:0000256" key="2">
    <source>
        <dbReference type="ARBA" id="ARBA00022487"/>
    </source>
</evidence>
<dbReference type="GO" id="GO:0006581">
    <property type="term" value="P:acetylcholine catabolic process"/>
    <property type="evidence" value="ECO:0007669"/>
    <property type="project" value="TreeGrafter"/>
</dbReference>
<dbReference type="Ensembl" id="ENSVKKT00000001717.1">
    <property type="protein sequence ID" value="ENSVKKP00000001660.1"/>
    <property type="gene ID" value="ENSVKKG00000001372.1"/>
</dbReference>
<evidence type="ECO:0000256" key="1">
    <source>
        <dbReference type="ARBA" id="ARBA00005964"/>
    </source>
</evidence>
<dbReference type="InterPro" id="IPR002018">
    <property type="entry name" value="CarbesteraseB"/>
</dbReference>